<name>A0A7Y9IBY7_9ACTN</name>
<dbReference type="EMBL" id="JACCBU010000001">
    <property type="protein sequence ID" value="NYE73915.1"/>
    <property type="molecule type" value="Genomic_DNA"/>
</dbReference>
<dbReference type="SUPFAM" id="SSF51445">
    <property type="entry name" value="(Trans)glycosidases"/>
    <property type="match status" value="1"/>
</dbReference>
<accession>A0A7Y9IBY7</accession>
<gene>
    <name evidence="1" type="ORF">BKA15_005244</name>
</gene>
<dbReference type="InterPro" id="IPR017853">
    <property type="entry name" value="GH"/>
</dbReference>
<keyword evidence="2" id="KW-1185">Reference proteome</keyword>
<evidence type="ECO:0008006" key="3">
    <source>
        <dbReference type="Google" id="ProtNLM"/>
    </source>
</evidence>
<comment type="caution">
    <text evidence="1">The sequence shown here is derived from an EMBL/GenBank/DDBJ whole genome shotgun (WGS) entry which is preliminary data.</text>
</comment>
<evidence type="ECO:0000313" key="2">
    <source>
        <dbReference type="Proteomes" id="UP000569914"/>
    </source>
</evidence>
<dbReference type="AlphaFoldDB" id="A0A7Y9IBY7"/>
<dbReference type="RefSeq" id="WP_179755796.1">
    <property type="nucleotide sequence ID" value="NZ_JACCBU010000001.1"/>
</dbReference>
<reference evidence="1 2" key="1">
    <citation type="submission" date="2020-07" db="EMBL/GenBank/DDBJ databases">
        <title>Sequencing the genomes of 1000 actinobacteria strains.</title>
        <authorList>
            <person name="Klenk H.-P."/>
        </authorList>
    </citation>
    <scope>NUCLEOTIDE SEQUENCE [LARGE SCALE GENOMIC DNA]</scope>
    <source>
        <strain evidence="1 2">DSM 22083</strain>
    </source>
</reference>
<proteinExistence type="predicted"/>
<dbReference type="Proteomes" id="UP000569914">
    <property type="component" value="Unassembled WGS sequence"/>
</dbReference>
<protein>
    <recommendedName>
        <fullName evidence="3">Abortive infection protein</fullName>
    </recommendedName>
</protein>
<dbReference type="Gene3D" id="3.20.20.80">
    <property type="entry name" value="Glycosidases"/>
    <property type="match status" value="1"/>
</dbReference>
<evidence type="ECO:0000313" key="1">
    <source>
        <dbReference type="EMBL" id="NYE73915.1"/>
    </source>
</evidence>
<organism evidence="1 2">
    <name type="scientific">Microlunatus parietis</name>
    <dbReference type="NCBI Taxonomy" id="682979"/>
    <lineage>
        <taxon>Bacteria</taxon>
        <taxon>Bacillati</taxon>
        <taxon>Actinomycetota</taxon>
        <taxon>Actinomycetes</taxon>
        <taxon>Propionibacteriales</taxon>
        <taxon>Propionibacteriaceae</taxon>
        <taxon>Microlunatus</taxon>
    </lineage>
</organism>
<sequence length="338" mass="37673">MTGHPLPPVRGIGYDAGVLYEGTMPSRPGWRSEDMRRDLRVIAEELGCNAVMIMASDLDRLVETGRAARELGLSVWLQPRLFDADPPAVLAFLGEAARRAEELRRSHGEVGLNVGCELSLSMNGLVPGRSFIRRGALLPWFIWLKPVFDLRLNRFLRRAAALARERFGGPLSYGSGDWESVDWGPFDFIGLDYYRDAGNRWRFKSDVTRHTRSGKPVLITEFGCCSYTGAAARGAGGFLVVDHRQDPPTVPAGLARNEQEQADYLTESLDLFARAGVHGTFVFAFSEPSMPYSEDPAHDLDLASFGIVRVLPRDDETEPERWVPKVAFGTLARRYREG</sequence>